<dbReference type="InterPro" id="IPR036515">
    <property type="entry name" value="Transposase_17_sf"/>
</dbReference>
<reference evidence="2 3" key="1">
    <citation type="journal article" date="2015" name="Nature">
        <title>rRNA introns, odd ribosomes, and small enigmatic genomes across a large radiation of phyla.</title>
        <authorList>
            <person name="Brown C.T."/>
            <person name="Hug L.A."/>
            <person name="Thomas B.C."/>
            <person name="Sharon I."/>
            <person name="Castelle C.J."/>
            <person name="Singh A."/>
            <person name="Wilkins M.J."/>
            <person name="Williams K.H."/>
            <person name="Banfield J.F."/>
        </authorList>
    </citation>
    <scope>NUCLEOTIDE SEQUENCE [LARGE SCALE GENOMIC DNA]</scope>
</reference>
<dbReference type="GO" id="GO:0003677">
    <property type="term" value="F:DNA binding"/>
    <property type="evidence" value="ECO:0007669"/>
    <property type="project" value="InterPro"/>
</dbReference>
<feature type="domain" description="Transposase IS200-like" evidence="1">
    <location>
        <begin position="9"/>
        <end position="147"/>
    </location>
</feature>
<dbReference type="PANTHER" id="PTHR34322:SF2">
    <property type="entry name" value="TRANSPOSASE IS200-LIKE DOMAIN-CONTAINING PROTEIN"/>
    <property type="match status" value="1"/>
</dbReference>
<dbReference type="GO" id="GO:0004803">
    <property type="term" value="F:transposase activity"/>
    <property type="evidence" value="ECO:0007669"/>
    <property type="project" value="InterPro"/>
</dbReference>
<dbReference type="SMART" id="SM01321">
    <property type="entry name" value="Y1_Tnp"/>
    <property type="match status" value="1"/>
</dbReference>
<evidence type="ECO:0000259" key="1">
    <source>
        <dbReference type="SMART" id="SM01321"/>
    </source>
</evidence>
<sequence length="220" mass="26269">MSIRKVNFVGGEYYHIYNRGNSKQKIFHDNQDYRRFVDLLYLLNNSQNLNVFHLNRSSTFDVYETKIDNKLVSIGAYCLMPNHFHLLATEKTEGGISKFMQKLTTAYVMYYNKKQERTGGLFEGKFKAEHAGDDRYLKYLYSYVHLNPIKLIDKKWKEEGVKDRNEALKYLGEYKYSSYLDYIGENRIQNKILDMDSFPKYFSTDKAFKSEIFEWLNYNI</sequence>
<comment type="caution">
    <text evidence="2">The sequence shown here is derived from an EMBL/GenBank/DDBJ whole genome shotgun (WGS) entry which is preliminary data.</text>
</comment>
<dbReference type="SUPFAM" id="SSF143422">
    <property type="entry name" value="Transposase IS200-like"/>
    <property type="match status" value="1"/>
</dbReference>
<dbReference type="Pfam" id="PF01797">
    <property type="entry name" value="Y1_Tnp"/>
    <property type="match status" value="1"/>
</dbReference>
<evidence type="ECO:0000313" key="3">
    <source>
        <dbReference type="Proteomes" id="UP000034952"/>
    </source>
</evidence>
<gene>
    <name evidence="2" type="ORF">UR64_C0001G0010</name>
</gene>
<organism evidence="2 3">
    <name type="scientific">Candidatus Nomurabacteria bacterium GW2011_GWE1_35_16</name>
    <dbReference type="NCBI Taxonomy" id="1618761"/>
    <lineage>
        <taxon>Bacteria</taxon>
        <taxon>Candidatus Nomuraibacteriota</taxon>
    </lineage>
</organism>
<dbReference type="Proteomes" id="UP000034952">
    <property type="component" value="Unassembled WGS sequence"/>
</dbReference>
<dbReference type="PANTHER" id="PTHR34322">
    <property type="entry name" value="TRANSPOSASE, Y1_TNP DOMAIN-CONTAINING"/>
    <property type="match status" value="1"/>
</dbReference>
<proteinExistence type="predicted"/>
<dbReference type="AlphaFoldDB" id="A0A0G0BT54"/>
<dbReference type="GO" id="GO:0006313">
    <property type="term" value="P:DNA transposition"/>
    <property type="evidence" value="ECO:0007669"/>
    <property type="project" value="InterPro"/>
</dbReference>
<dbReference type="Gene3D" id="3.30.70.1290">
    <property type="entry name" value="Transposase IS200-like"/>
    <property type="match status" value="1"/>
</dbReference>
<accession>A0A0G0BT54</accession>
<dbReference type="InterPro" id="IPR002686">
    <property type="entry name" value="Transposase_17"/>
</dbReference>
<protein>
    <submittedName>
        <fullName evidence="2">Transposase</fullName>
    </submittedName>
</protein>
<name>A0A0G0BT54_9BACT</name>
<evidence type="ECO:0000313" key="2">
    <source>
        <dbReference type="EMBL" id="KKP66931.1"/>
    </source>
</evidence>
<dbReference type="EMBL" id="LBPY01000001">
    <property type="protein sequence ID" value="KKP66931.1"/>
    <property type="molecule type" value="Genomic_DNA"/>
</dbReference>